<evidence type="ECO:0000313" key="4">
    <source>
        <dbReference type="Proteomes" id="UP001597525"/>
    </source>
</evidence>
<comment type="caution">
    <text evidence="3">The sequence shown here is derived from an EMBL/GenBank/DDBJ whole genome shotgun (WGS) entry which is preliminary data.</text>
</comment>
<organism evidence="3 4">
    <name type="scientific">Sphingobacterium bambusae</name>
    <dbReference type="NCBI Taxonomy" id="662858"/>
    <lineage>
        <taxon>Bacteria</taxon>
        <taxon>Pseudomonadati</taxon>
        <taxon>Bacteroidota</taxon>
        <taxon>Sphingobacteriia</taxon>
        <taxon>Sphingobacteriales</taxon>
        <taxon>Sphingobacteriaceae</taxon>
        <taxon>Sphingobacterium</taxon>
    </lineage>
</organism>
<feature type="region of interest" description="Disordered" evidence="1">
    <location>
        <begin position="259"/>
        <end position="280"/>
    </location>
</feature>
<keyword evidence="2" id="KW-1133">Transmembrane helix</keyword>
<dbReference type="PROSITE" id="PS51257">
    <property type="entry name" value="PROKAR_LIPOPROTEIN"/>
    <property type="match status" value="1"/>
</dbReference>
<evidence type="ECO:0008006" key="5">
    <source>
        <dbReference type="Google" id="ProtNLM"/>
    </source>
</evidence>
<keyword evidence="4" id="KW-1185">Reference proteome</keyword>
<feature type="transmembrane region" description="Helical" evidence="2">
    <location>
        <begin position="12"/>
        <end position="29"/>
    </location>
</feature>
<keyword evidence="2" id="KW-0472">Membrane</keyword>
<sequence length="519" mass="58257">MKEKNGAIFLRRFWFWVMPLLVLFILLQGCDKGIDVASFPRSADALENGYQALYEKLNVGDKLIDTLNSNLIVNYLPEWEKSREYQKNDSSHHRIVPLKPVVTTGGIAKVANVISDFPFLFIVNGKQFYFGRFFSSAYSEGQVVNMDSVFVNGEMELTEVFTNKIIKYRYEGGAGEYIRPSVQARQATGRNLQSRYELRCETEITCTWYADCQGGLYLATSPSGTCIQPPSTTPCDYSAPWQRSTDIRREVCQNVWIPDPIDPGVPGGGGPPTNEDNKTEKEKILRDLKLSDCQGVKKANEIAKDIKIRNAINAIKSKTKEWGVELKLADPNDPNSLTVGAPYTDSRSSVVNLTPSWDQRQGYTIGFIHNHPNGGSPSPSDIFNAAVDLVTMAGQQNIPADQLSLYLNNFVSIVVSGDYIYTITVKEAQTFAYMTREFEGSRQVKENLRYRESIEKYLEDNNIQNPSRTQMQTAGESALLKLFGNMFNLSKQKINEIEKNQSVQRSADGSINTKNPCNP</sequence>
<accession>A0ABW6BJ88</accession>
<dbReference type="RefSeq" id="WP_320185234.1">
    <property type="nucleotide sequence ID" value="NZ_CP138332.1"/>
</dbReference>
<evidence type="ECO:0000256" key="2">
    <source>
        <dbReference type="SAM" id="Phobius"/>
    </source>
</evidence>
<gene>
    <name evidence="3" type="ORF">ACFS7Y_14310</name>
</gene>
<dbReference type="EMBL" id="JBHUPB010000009">
    <property type="protein sequence ID" value="MFD2968569.1"/>
    <property type="molecule type" value="Genomic_DNA"/>
</dbReference>
<name>A0ABW6BJ88_9SPHI</name>
<reference evidence="4" key="1">
    <citation type="journal article" date="2019" name="Int. J. Syst. Evol. Microbiol.">
        <title>The Global Catalogue of Microorganisms (GCM) 10K type strain sequencing project: providing services to taxonomists for standard genome sequencing and annotation.</title>
        <authorList>
            <consortium name="The Broad Institute Genomics Platform"/>
            <consortium name="The Broad Institute Genome Sequencing Center for Infectious Disease"/>
            <person name="Wu L."/>
            <person name="Ma J."/>
        </authorList>
    </citation>
    <scope>NUCLEOTIDE SEQUENCE [LARGE SCALE GENOMIC DNA]</scope>
    <source>
        <strain evidence="4">KCTC 22814</strain>
    </source>
</reference>
<keyword evidence="2" id="KW-0812">Transmembrane</keyword>
<protein>
    <recommendedName>
        <fullName evidence="5">MPN domain-containing protein</fullName>
    </recommendedName>
</protein>
<dbReference type="Proteomes" id="UP001597525">
    <property type="component" value="Unassembled WGS sequence"/>
</dbReference>
<feature type="region of interest" description="Disordered" evidence="1">
    <location>
        <begin position="500"/>
        <end position="519"/>
    </location>
</feature>
<evidence type="ECO:0000313" key="3">
    <source>
        <dbReference type="EMBL" id="MFD2968569.1"/>
    </source>
</evidence>
<proteinExistence type="predicted"/>
<evidence type="ECO:0000256" key="1">
    <source>
        <dbReference type="SAM" id="MobiDB-lite"/>
    </source>
</evidence>